<organism evidence="2 3">
    <name type="scientific">Scleropages formosus</name>
    <name type="common">Asian bonytongue</name>
    <name type="synonym">Osteoglossum formosum</name>
    <dbReference type="NCBI Taxonomy" id="113540"/>
    <lineage>
        <taxon>Eukaryota</taxon>
        <taxon>Metazoa</taxon>
        <taxon>Chordata</taxon>
        <taxon>Craniata</taxon>
        <taxon>Vertebrata</taxon>
        <taxon>Euteleostomi</taxon>
        <taxon>Actinopterygii</taxon>
        <taxon>Neopterygii</taxon>
        <taxon>Teleostei</taxon>
        <taxon>Osteoglossocephala</taxon>
        <taxon>Osteoglossomorpha</taxon>
        <taxon>Osteoglossiformes</taxon>
        <taxon>Osteoglossidae</taxon>
        <taxon>Scleropages</taxon>
    </lineage>
</organism>
<dbReference type="Proteomes" id="UP000034805">
    <property type="component" value="Unassembled WGS sequence"/>
</dbReference>
<name>A0A0P7UN51_SCLFO</name>
<comment type="caution">
    <text evidence="2">The sequence shown here is derived from an EMBL/GenBank/DDBJ whole genome shotgun (WGS) entry which is preliminary data.</text>
</comment>
<evidence type="ECO:0000313" key="3">
    <source>
        <dbReference type="Proteomes" id="UP000034805"/>
    </source>
</evidence>
<feature type="compositionally biased region" description="Polar residues" evidence="1">
    <location>
        <begin position="82"/>
        <end position="100"/>
    </location>
</feature>
<dbReference type="InterPro" id="IPR039041">
    <property type="entry name" value="Nav/unc-53"/>
</dbReference>
<dbReference type="GO" id="GO:0022008">
    <property type="term" value="P:neurogenesis"/>
    <property type="evidence" value="ECO:0007669"/>
    <property type="project" value="InterPro"/>
</dbReference>
<evidence type="ECO:0000256" key="1">
    <source>
        <dbReference type="SAM" id="MobiDB-lite"/>
    </source>
</evidence>
<reference evidence="2 3" key="1">
    <citation type="submission" date="2015-08" db="EMBL/GenBank/DDBJ databases">
        <title>The genome of the Asian arowana (Scleropages formosus).</title>
        <authorList>
            <person name="Tan M.H."/>
            <person name="Gan H.M."/>
            <person name="Croft L.J."/>
            <person name="Austin C.M."/>
        </authorList>
    </citation>
    <scope>NUCLEOTIDE SEQUENCE [LARGE SCALE GENOMIC DNA]</scope>
    <source>
        <strain evidence="2">Aro1</strain>
    </source>
</reference>
<accession>A0A0P7UN51</accession>
<dbReference type="EMBL" id="JARO02007912">
    <property type="protein sequence ID" value="KPP63420.1"/>
    <property type="molecule type" value="Genomic_DNA"/>
</dbReference>
<sequence>MGCFTTVGMREAALTPDLLTPCSLGEDPETRRMRTVKNIADLRQNLEETMSSLRGTQIGHSTLETTFDSTVTTEVNGRSIPSLGSRSSPMSWRLGQSASPRLQAGDAPSLPGAYAAPRAVPAGRFAPTDPSRFMYAAPLRRAAAGARGVELPEKGGVEGVTEVGVESEVTGYVSDGDILAKNVRPEEVSSGRQGQEFSSSKASAAAVAPSVGTLFWLRCSLAYPSLSPYEPKLAIRLIGPEAHGARFTLFCTLCTAVLCYGTALPLREDLRNRPSLVILGSASGKTSALGRRNITSTRHVARNRGDATAVNPECQHSSPMVLRAALDTVRQGLLSFFVSWLSDAFSRGGWGGGGGTERHGQLGLTVHCQNY</sequence>
<gene>
    <name evidence="2" type="ORF">Z043_118329</name>
</gene>
<feature type="region of interest" description="Disordered" evidence="1">
    <location>
        <begin position="75"/>
        <end position="105"/>
    </location>
</feature>
<protein>
    <submittedName>
        <fullName evidence="2">Uncharacterized protein</fullName>
    </submittedName>
</protein>
<dbReference type="PANTHER" id="PTHR12784">
    <property type="entry name" value="STEERIN"/>
    <property type="match status" value="1"/>
</dbReference>
<evidence type="ECO:0000313" key="2">
    <source>
        <dbReference type="EMBL" id="KPP63420.1"/>
    </source>
</evidence>
<dbReference type="AlphaFoldDB" id="A0A0P7UN51"/>
<proteinExistence type="predicted"/>
<dbReference type="PANTHER" id="PTHR12784:SF18">
    <property type="entry name" value="NEURON NAVIGATOR 3"/>
    <property type="match status" value="1"/>
</dbReference>